<dbReference type="RefSeq" id="XP_020057034.1">
    <property type="nucleotide sequence ID" value="XM_020197429.1"/>
</dbReference>
<name>A0A1L9WWT0_ASPA1</name>
<sequence length="108" mass="12138">MPSTEVNVTVFAYPQPDKIDEVATLWSELSSQVQANEPDTLFYYAFVNQDRNAIVVVERYRNQEALVKHSQTPYYQAFMAKAGGLMAKPLEIQRGGGPLPESTKVSRL</sequence>
<dbReference type="PROSITE" id="PS51725">
    <property type="entry name" value="ABM"/>
    <property type="match status" value="1"/>
</dbReference>
<dbReference type="Pfam" id="PF03992">
    <property type="entry name" value="ABM"/>
    <property type="match status" value="1"/>
</dbReference>
<dbReference type="GeneID" id="30971243"/>
<dbReference type="VEuPathDB" id="FungiDB:ASPACDRAFT_1855248"/>
<dbReference type="AlphaFoldDB" id="A0A1L9WWT0"/>
<evidence type="ECO:0000313" key="3">
    <source>
        <dbReference type="Proteomes" id="UP000184546"/>
    </source>
</evidence>
<dbReference type="SUPFAM" id="SSF54909">
    <property type="entry name" value="Dimeric alpha+beta barrel"/>
    <property type="match status" value="1"/>
</dbReference>
<organism evidence="2 3">
    <name type="scientific">Aspergillus aculeatus (strain ATCC 16872 / CBS 172.66 / WB 5094)</name>
    <dbReference type="NCBI Taxonomy" id="690307"/>
    <lineage>
        <taxon>Eukaryota</taxon>
        <taxon>Fungi</taxon>
        <taxon>Dikarya</taxon>
        <taxon>Ascomycota</taxon>
        <taxon>Pezizomycotina</taxon>
        <taxon>Eurotiomycetes</taxon>
        <taxon>Eurotiomycetidae</taxon>
        <taxon>Eurotiales</taxon>
        <taxon>Aspergillaceae</taxon>
        <taxon>Aspergillus</taxon>
        <taxon>Aspergillus subgen. Circumdati</taxon>
    </lineage>
</organism>
<dbReference type="OMA" id="VAIMYPK"/>
<dbReference type="OrthoDB" id="10011777at2759"/>
<dbReference type="EMBL" id="KV878975">
    <property type="protein sequence ID" value="OJK00695.1"/>
    <property type="molecule type" value="Genomic_DNA"/>
</dbReference>
<dbReference type="Proteomes" id="UP000184546">
    <property type="component" value="Unassembled WGS sequence"/>
</dbReference>
<dbReference type="STRING" id="690307.A0A1L9WWT0"/>
<reference evidence="3" key="1">
    <citation type="journal article" date="2017" name="Genome Biol.">
        <title>Comparative genomics reveals high biological diversity and specific adaptations in the industrially and medically important fungal genus Aspergillus.</title>
        <authorList>
            <person name="de Vries R.P."/>
            <person name="Riley R."/>
            <person name="Wiebenga A."/>
            <person name="Aguilar-Osorio G."/>
            <person name="Amillis S."/>
            <person name="Uchima C.A."/>
            <person name="Anderluh G."/>
            <person name="Asadollahi M."/>
            <person name="Askin M."/>
            <person name="Barry K."/>
            <person name="Battaglia E."/>
            <person name="Bayram O."/>
            <person name="Benocci T."/>
            <person name="Braus-Stromeyer S.A."/>
            <person name="Caldana C."/>
            <person name="Canovas D."/>
            <person name="Cerqueira G.C."/>
            <person name="Chen F."/>
            <person name="Chen W."/>
            <person name="Choi C."/>
            <person name="Clum A."/>
            <person name="Dos Santos R.A."/>
            <person name="Damasio A.R."/>
            <person name="Diallinas G."/>
            <person name="Emri T."/>
            <person name="Fekete E."/>
            <person name="Flipphi M."/>
            <person name="Freyberg S."/>
            <person name="Gallo A."/>
            <person name="Gournas C."/>
            <person name="Habgood R."/>
            <person name="Hainaut M."/>
            <person name="Harispe M.L."/>
            <person name="Henrissat B."/>
            <person name="Hilden K.S."/>
            <person name="Hope R."/>
            <person name="Hossain A."/>
            <person name="Karabika E."/>
            <person name="Karaffa L."/>
            <person name="Karanyi Z."/>
            <person name="Krasevec N."/>
            <person name="Kuo A."/>
            <person name="Kusch H."/>
            <person name="LaButti K."/>
            <person name="Lagendijk E.L."/>
            <person name="Lapidus A."/>
            <person name="Levasseur A."/>
            <person name="Lindquist E."/>
            <person name="Lipzen A."/>
            <person name="Logrieco A.F."/>
            <person name="MacCabe A."/>
            <person name="Maekelae M.R."/>
            <person name="Malavazi I."/>
            <person name="Melin P."/>
            <person name="Meyer V."/>
            <person name="Mielnichuk N."/>
            <person name="Miskei M."/>
            <person name="Molnar A.P."/>
            <person name="Mule G."/>
            <person name="Ngan C.Y."/>
            <person name="Orejas M."/>
            <person name="Orosz E."/>
            <person name="Ouedraogo J.P."/>
            <person name="Overkamp K.M."/>
            <person name="Park H.-S."/>
            <person name="Perrone G."/>
            <person name="Piumi F."/>
            <person name="Punt P.J."/>
            <person name="Ram A.F."/>
            <person name="Ramon A."/>
            <person name="Rauscher S."/>
            <person name="Record E."/>
            <person name="Riano-Pachon D.M."/>
            <person name="Robert V."/>
            <person name="Roehrig J."/>
            <person name="Ruller R."/>
            <person name="Salamov A."/>
            <person name="Salih N.S."/>
            <person name="Samson R.A."/>
            <person name="Sandor E."/>
            <person name="Sanguinetti M."/>
            <person name="Schuetze T."/>
            <person name="Sepcic K."/>
            <person name="Shelest E."/>
            <person name="Sherlock G."/>
            <person name="Sophianopoulou V."/>
            <person name="Squina F.M."/>
            <person name="Sun H."/>
            <person name="Susca A."/>
            <person name="Todd R.B."/>
            <person name="Tsang A."/>
            <person name="Unkles S.E."/>
            <person name="van de Wiele N."/>
            <person name="van Rossen-Uffink D."/>
            <person name="Oliveira J.V."/>
            <person name="Vesth T.C."/>
            <person name="Visser J."/>
            <person name="Yu J.-H."/>
            <person name="Zhou M."/>
            <person name="Andersen M.R."/>
            <person name="Archer D.B."/>
            <person name="Baker S.E."/>
            <person name="Benoit I."/>
            <person name="Brakhage A.A."/>
            <person name="Braus G.H."/>
            <person name="Fischer R."/>
            <person name="Frisvad J.C."/>
            <person name="Goldman G.H."/>
            <person name="Houbraken J."/>
            <person name="Oakley B."/>
            <person name="Pocsi I."/>
            <person name="Scazzocchio C."/>
            <person name="Seiboth B."/>
            <person name="vanKuyk P.A."/>
            <person name="Wortman J."/>
            <person name="Dyer P.S."/>
            <person name="Grigoriev I.V."/>
        </authorList>
    </citation>
    <scope>NUCLEOTIDE SEQUENCE [LARGE SCALE GENOMIC DNA]</scope>
    <source>
        <strain evidence="3">ATCC 16872 / CBS 172.66 / WB 5094</strain>
    </source>
</reference>
<dbReference type="PANTHER" id="PTHR40624:SF1">
    <property type="entry name" value="BIOSYNTHESIS MONOOXYGENASE, PUTATIVE (AFU_ORTHOLOGUE AFUA_1G12025)-RELATED"/>
    <property type="match status" value="1"/>
</dbReference>
<accession>A0A1L9WWT0</accession>
<protein>
    <recommendedName>
        <fullName evidence="1">ABM domain-containing protein</fullName>
    </recommendedName>
</protein>
<feature type="domain" description="ABM" evidence="1">
    <location>
        <begin position="6"/>
        <end position="94"/>
    </location>
</feature>
<gene>
    <name evidence="2" type="ORF">ASPACDRAFT_1855248</name>
</gene>
<dbReference type="Gene3D" id="3.30.70.100">
    <property type="match status" value="1"/>
</dbReference>
<proteinExistence type="predicted"/>
<evidence type="ECO:0000313" key="2">
    <source>
        <dbReference type="EMBL" id="OJK00695.1"/>
    </source>
</evidence>
<evidence type="ECO:0000259" key="1">
    <source>
        <dbReference type="PROSITE" id="PS51725"/>
    </source>
</evidence>
<dbReference type="PANTHER" id="PTHR40624">
    <property type="entry name" value="BIOSYNTHESIS MONOOXYGENASE, PUTATIVE (AFU_ORTHOLOGUE AFUA_1G12025)-RELATED"/>
    <property type="match status" value="1"/>
</dbReference>
<dbReference type="InterPro" id="IPR007138">
    <property type="entry name" value="ABM_dom"/>
</dbReference>
<keyword evidence="3" id="KW-1185">Reference proteome</keyword>
<dbReference type="InterPro" id="IPR011008">
    <property type="entry name" value="Dimeric_a/b-barrel"/>
</dbReference>